<gene>
    <name evidence="1" type="ORF">L6164_024858</name>
</gene>
<proteinExistence type="predicted"/>
<accession>A0ACB9LYR7</accession>
<reference evidence="1 2" key="1">
    <citation type="journal article" date="2022" name="DNA Res.">
        <title>Chromosomal-level genome assembly of the orchid tree Bauhinia variegata (Leguminosae; Cercidoideae) supports the allotetraploid origin hypothesis of Bauhinia.</title>
        <authorList>
            <person name="Zhong Y."/>
            <person name="Chen Y."/>
            <person name="Zheng D."/>
            <person name="Pang J."/>
            <person name="Liu Y."/>
            <person name="Luo S."/>
            <person name="Meng S."/>
            <person name="Qian L."/>
            <person name="Wei D."/>
            <person name="Dai S."/>
            <person name="Zhou R."/>
        </authorList>
    </citation>
    <scope>NUCLEOTIDE SEQUENCE [LARGE SCALE GENOMIC DNA]</scope>
    <source>
        <strain evidence="1">BV-YZ2020</strain>
    </source>
</reference>
<evidence type="ECO:0000313" key="2">
    <source>
        <dbReference type="Proteomes" id="UP000828941"/>
    </source>
</evidence>
<evidence type="ECO:0000313" key="1">
    <source>
        <dbReference type="EMBL" id="KAI4316933.1"/>
    </source>
</evidence>
<dbReference type="Proteomes" id="UP000828941">
    <property type="component" value="Chromosome 10"/>
</dbReference>
<sequence length="688" mass="75119">MDKPRDAGRGHMKSSGHKLVGFKAIGGRFQFSEKSKKEKVRSLTAVGRALSNCPMGCNISEKVDGLSSQAPSSRTIASKRFKIPGKFFDACNGVDHASVPRKLRSAMKKRDRESIFPDSEKVDHNMNGVETLGKDRIKKSNKQRTSDWSIITKDEEEVVETLYALAGMFPDSGLNNETNLDGMSLPENSILPDIEESPNVALQGTGQTAGPSCTKRLSGEAAKTNYLHKIIDQEHADLPESANIIMASDMGAAAPKMNLQDMPMLAKSVHGNEILRHDSELSMAMGQSLITDVETKPKIASPTTRAVQGKQEHHMIKDHKKDEGPELWPGLSPAATAGNHASFLRSSAAKAPLWLETAICHSKVSIVADKRSWKRSAAHVHISRLIQSLQVPNISQDMLVKQPNQSNQMRAHELSKHGVLTEVNHLSGMINEAISTPGTGHSADVKNSYAVKNDISKATTSEVHSPQKQRFDFLSLSVGGCGLNVNNDYNKIGSRFEPLLKLQIPYFQSPAQQHGVMPFPMLQSQDASNYSDQISVGGAQQVPLQLPHYYGSPLRGIHSSATGSTSKQQHQSFTVNCSMTTQYPNWQSGRQESLVINPRAQVIIPSAPGSQEVLGPRITPISQQQQHLTALAPSFRTSRKSGVDFHLPSLGVTEASLKHSPPSLCEESRGRFPGNVTPSRQLLCDERI</sequence>
<dbReference type="EMBL" id="CM039435">
    <property type="protein sequence ID" value="KAI4316933.1"/>
    <property type="molecule type" value="Genomic_DNA"/>
</dbReference>
<organism evidence="1 2">
    <name type="scientific">Bauhinia variegata</name>
    <name type="common">Purple orchid tree</name>
    <name type="synonym">Phanera variegata</name>
    <dbReference type="NCBI Taxonomy" id="167791"/>
    <lineage>
        <taxon>Eukaryota</taxon>
        <taxon>Viridiplantae</taxon>
        <taxon>Streptophyta</taxon>
        <taxon>Embryophyta</taxon>
        <taxon>Tracheophyta</taxon>
        <taxon>Spermatophyta</taxon>
        <taxon>Magnoliopsida</taxon>
        <taxon>eudicotyledons</taxon>
        <taxon>Gunneridae</taxon>
        <taxon>Pentapetalae</taxon>
        <taxon>rosids</taxon>
        <taxon>fabids</taxon>
        <taxon>Fabales</taxon>
        <taxon>Fabaceae</taxon>
        <taxon>Cercidoideae</taxon>
        <taxon>Cercideae</taxon>
        <taxon>Bauhiniinae</taxon>
        <taxon>Bauhinia</taxon>
    </lineage>
</organism>
<keyword evidence="2" id="KW-1185">Reference proteome</keyword>
<name>A0ACB9LYR7_BAUVA</name>
<protein>
    <submittedName>
        <fullName evidence="1">Uncharacterized protein</fullName>
    </submittedName>
</protein>
<comment type="caution">
    <text evidence="1">The sequence shown here is derived from an EMBL/GenBank/DDBJ whole genome shotgun (WGS) entry which is preliminary data.</text>
</comment>